<evidence type="ECO:0000256" key="1">
    <source>
        <dbReference type="ARBA" id="ARBA00022741"/>
    </source>
</evidence>
<feature type="transmembrane region" description="Helical" evidence="4">
    <location>
        <begin position="215"/>
        <end position="237"/>
    </location>
</feature>
<feature type="transmembrane region" description="Helical" evidence="4">
    <location>
        <begin position="243"/>
        <end position="266"/>
    </location>
</feature>
<dbReference type="InterPro" id="IPR036187">
    <property type="entry name" value="DNA_mismatch_repair_MutS_sf"/>
</dbReference>
<dbReference type="AlphaFoldDB" id="L0FWY3"/>
<dbReference type="PANTHER" id="PTHR11361:SF99">
    <property type="entry name" value="DNA MISMATCH REPAIR PROTEIN"/>
    <property type="match status" value="1"/>
</dbReference>
<dbReference type="InterPro" id="IPR045076">
    <property type="entry name" value="MutS"/>
</dbReference>
<dbReference type="HOGENOM" id="CLU_030717_0_0_10"/>
<dbReference type="SMART" id="SM00534">
    <property type="entry name" value="MUTSac"/>
    <property type="match status" value="1"/>
</dbReference>
<dbReference type="EMBL" id="CP003346">
    <property type="protein sequence ID" value="AGA77155.1"/>
    <property type="molecule type" value="Genomic_DNA"/>
</dbReference>
<evidence type="ECO:0000313" key="7">
    <source>
        <dbReference type="Proteomes" id="UP000010796"/>
    </source>
</evidence>
<dbReference type="InterPro" id="IPR000432">
    <property type="entry name" value="DNA_mismatch_repair_MutS_C"/>
</dbReference>
<dbReference type="Gene3D" id="1.10.1420.10">
    <property type="match status" value="1"/>
</dbReference>
<name>L0FWY3_ECHVK</name>
<dbReference type="KEGG" id="evi:Echvi_0882"/>
<dbReference type="Proteomes" id="UP000010796">
    <property type="component" value="Chromosome"/>
</dbReference>
<dbReference type="InterPro" id="IPR027417">
    <property type="entry name" value="P-loop_NTPase"/>
</dbReference>
<gene>
    <name evidence="6" type="ordered locus">Echvi_0882</name>
</gene>
<accession>L0FWY3</accession>
<feature type="transmembrane region" description="Helical" evidence="4">
    <location>
        <begin position="61"/>
        <end position="82"/>
    </location>
</feature>
<dbReference type="GO" id="GO:0006298">
    <property type="term" value="P:mismatch repair"/>
    <property type="evidence" value="ECO:0007669"/>
    <property type="project" value="InterPro"/>
</dbReference>
<keyword evidence="2" id="KW-0067">ATP-binding</keyword>
<keyword evidence="1" id="KW-0547">Nucleotide-binding</keyword>
<proteinExistence type="predicted"/>
<evidence type="ECO:0000259" key="5">
    <source>
        <dbReference type="SMART" id="SM00534"/>
    </source>
</evidence>
<dbReference type="GO" id="GO:0005829">
    <property type="term" value="C:cytosol"/>
    <property type="evidence" value="ECO:0007669"/>
    <property type="project" value="TreeGrafter"/>
</dbReference>
<keyword evidence="3" id="KW-0238">DNA-binding</keyword>
<organism evidence="6 7">
    <name type="scientific">Echinicola vietnamensis (strain DSM 17526 / LMG 23754 / KMM 6221)</name>
    <dbReference type="NCBI Taxonomy" id="926556"/>
    <lineage>
        <taxon>Bacteria</taxon>
        <taxon>Pseudomonadati</taxon>
        <taxon>Bacteroidota</taxon>
        <taxon>Cytophagia</taxon>
        <taxon>Cytophagales</taxon>
        <taxon>Cyclobacteriaceae</taxon>
        <taxon>Echinicola</taxon>
    </lineage>
</organism>
<feature type="domain" description="DNA mismatch repair proteins mutS family" evidence="5">
    <location>
        <begin position="422"/>
        <end position="595"/>
    </location>
</feature>
<keyword evidence="4" id="KW-0812">Transmembrane</keyword>
<dbReference type="SUPFAM" id="SSF52540">
    <property type="entry name" value="P-loop containing nucleoside triphosphate hydrolases"/>
    <property type="match status" value="1"/>
</dbReference>
<dbReference type="SUPFAM" id="SSF48334">
    <property type="entry name" value="DNA repair protein MutS, domain III"/>
    <property type="match status" value="1"/>
</dbReference>
<dbReference type="PANTHER" id="PTHR11361">
    <property type="entry name" value="DNA MISMATCH REPAIR PROTEIN MUTS FAMILY MEMBER"/>
    <property type="match status" value="1"/>
</dbReference>
<reference evidence="7" key="1">
    <citation type="submission" date="2012-02" db="EMBL/GenBank/DDBJ databases">
        <title>The complete genome of Echinicola vietnamensis DSM 17526.</title>
        <authorList>
            <person name="Lucas S."/>
            <person name="Copeland A."/>
            <person name="Lapidus A."/>
            <person name="Glavina del Rio T."/>
            <person name="Dalin E."/>
            <person name="Tice H."/>
            <person name="Bruce D."/>
            <person name="Goodwin L."/>
            <person name="Pitluck S."/>
            <person name="Peters L."/>
            <person name="Ovchinnikova G."/>
            <person name="Teshima H."/>
            <person name="Kyrpides N."/>
            <person name="Mavromatis K."/>
            <person name="Ivanova N."/>
            <person name="Brettin T."/>
            <person name="Detter J.C."/>
            <person name="Han C."/>
            <person name="Larimer F."/>
            <person name="Land M."/>
            <person name="Hauser L."/>
            <person name="Markowitz V."/>
            <person name="Cheng J.-F."/>
            <person name="Hugenholtz P."/>
            <person name="Woyke T."/>
            <person name="Wu D."/>
            <person name="Brambilla E."/>
            <person name="Klenk H.-P."/>
            <person name="Eisen J.A."/>
        </authorList>
    </citation>
    <scope>NUCLEOTIDE SEQUENCE [LARGE SCALE GENOMIC DNA]</scope>
    <source>
        <strain evidence="7">DSM 17526 / LMG 23754 / KMM 6221</strain>
    </source>
</reference>
<dbReference type="GO" id="GO:0140664">
    <property type="term" value="F:ATP-dependent DNA damage sensor activity"/>
    <property type="evidence" value="ECO:0007669"/>
    <property type="project" value="InterPro"/>
</dbReference>
<dbReference type="eggNOG" id="COG0249">
    <property type="taxonomic scope" value="Bacteria"/>
</dbReference>
<dbReference type="PATRIC" id="fig|926556.3.peg.897"/>
<keyword evidence="7" id="KW-1185">Reference proteome</keyword>
<dbReference type="GO" id="GO:0030983">
    <property type="term" value="F:mismatched DNA binding"/>
    <property type="evidence" value="ECO:0007669"/>
    <property type="project" value="InterPro"/>
</dbReference>
<evidence type="ECO:0000256" key="3">
    <source>
        <dbReference type="ARBA" id="ARBA00023125"/>
    </source>
</evidence>
<dbReference type="GO" id="GO:0005524">
    <property type="term" value="F:ATP binding"/>
    <property type="evidence" value="ECO:0007669"/>
    <property type="project" value="UniProtKB-KW"/>
</dbReference>
<evidence type="ECO:0000313" key="6">
    <source>
        <dbReference type="EMBL" id="AGA77155.1"/>
    </source>
</evidence>
<sequence>MNKPVLHFILYLGMKLDLHTTNTSQELRTCKRKIASLALARMILFLGIVALTIIGLTEVRWFLFFFFPMAGLFIYLILLFNLQKDRQAFLQAVANMEDERQRRKERQLADFDGGEAFKDKKHPFSNDLDLFGEHSLFQLINHTTGDGGRKLLAQWMKAPIDPEKAQQRYTAIKELSTHADFIKKFEATGKAFVKEEKSKKPFYDWLKMPNAWRTFYWLPFIAGPIGGIAFLGGWLYLDWPVAYLLIWMLAGTALLGLIFQPLLVAFKNMPDEGDLKTYSIWAQELEQLDFQDPYLKSLQSPVLEGDYRASAALKSLEQRSFMVQNRANMMYMIFDLLFLVDFGVLFSLEQWKQKHASKVQRWEEAFQEWQVLVSLAAFTREEALNCPVSWSDKMILNVSGLKHPLLSPSVCVGNDFNLSSEKQTVLLTGSNMSGKTTFMRTVGINMVLANLGLSPFAKSYESGTFWLFTSMRNTDNLGESVSSFYAELARIKRLLDQAEKQQPVFYLLDEILKGTNTTDRVMGSEALIRQLADSHSKGIISTHDIELAELSDKIPSLVNYSFHSDIKDNEILFDYKIKNGPCPSFNAHKLMELMGIRFQ</sequence>
<dbReference type="STRING" id="926556.Echvi_0882"/>
<evidence type="ECO:0000256" key="2">
    <source>
        <dbReference type="ARBA" id="ARBA00022840"/>
    </source>
</evidence>
<evidence type="ECO:0000256" key="4">
    <source>
        <dbReference type="SAM" id="Phobius"/>
    </source>
</evidence>
<feature type="transmembrane region" description="Helical" evidence="4">
    <location>
        <begin position="34"/>
        <end position="55"/>
    </location>
</feature>
<dbReference type="Pfam" id="PF00488">
    <property type="entry name" value="MutS_V"/>
    <property type="match status" value="1"/>
</dbReference>
<feature type="transmembrane region" description="Helical" evidence="4">
    <location>
        <begin position="329"/>
        <end position="348"/>
    </location>
</feature>
<dbReference type="Gene3D" id="3.40.50.300">
    <property type="entry name" value="P-loop containing nucleotide triphosphate hydrolases"/>
    <property type="match status" value="1"/>
</dbReference>
<keyword evidence="4" id="KW-0472">Membrane</keyword>
<keyword evidence="4" id="KW-1133">Transmembrane helix</keyword>
<protein>
    <submittedName>
        <fullName evidence="6">Mismatch repair ATPase (MutS family)</fullName>
    </submittedName>
</protein>